<protein>
    <submittedName>
        <fullName evidence="1">Uncharacterized protein</fullName>
    </submittedName>
</protein>
<dbReference type="EMBL" id="MU032347">
    <property type="protein sequence ID" value="KAF3765620.1"/>
    <property type="molecule type" value="Genomic_DNA"/>
</dbReference>
<evidence type="ECO:0000313" key="1">
    <source>
        <dbReference type="EMBL" id="KAF3765620.1"/>
    </source>
</evidence>
<sequence length="75" mass="8066">MCRMVIFSGKCIRCGSYYTIPELEQRISCLEAKNNGGFGDCHKGVNYDQHDPALECGPCSAAMGMGDGNSDELVA</sequence>
<accession>A0A9P5CQ36</accession>
<dbReference type="AlphaFoldDB" id="A0A9P5CQ36"/>
<dbReference type="Proteomes" id="UP000803844">
    <property type="component" value="Unassembled WGS sequence"/>
</dbReference>
<feature type="non-terminal residue" evidence="1">
    <location>
        <position position="75"/>
    </location>
</feature>
<evidence type="ECO:0000313" key="2">
    <source>
        <dbReference type="Proteomes" id="UP000803844"/>
    </source>
</evidence>
<reference evidence="1" key="1">
    <citation type="journal article" date="2020" name="Phytopathology">
        <title>Genome sequence of the chestnut blight fungus Cryphonectria parasitica EP155: A fundamental resource for an archetypical invasive plant pathogen.</title>
        <authorList>
            <person name="Crouch J.A."/>
            <person name="Dawe A."/>
            <person name="Aerts A."/>
            <person name="Barry K."/>
            <person name="Churchill A.C.L."/>
            <person name="Grimwood J."/>
            <person name="Hillman B."/>
            <person name="Milgroom M.G."/>
            <person name="Pangilinan J."/>
            <person name="Smith M."/>
            <person name="Salamov A."/>
            <person name="Schmutz J."/>
            <person name="Yadav J."/>
            <person name="Grigoriev I.V."/>
            <person name="Nuss D."/>
        </authorList>
    </citation>
    <scope>NUCLEOTIDE SEQUENCE</scope>
    <source>
        <strain evidence="1">EP155</strain>
    </source>
</reference>
<comment type="caution">
    <text evidence="1">The sequence shown here is derived from an EMBL/GenBank/DDBJ whole genome shotgun (WGS) entry which is preliminary data.</text>
</comment>
<dbReference type="RefSeq" id="XP_040776581.1">
    <property type="nucleotide sequence ID" value="XM_040916003.1"/>
</dbReference>
<keyword evidence="2" id="KW-1185">Reference proteome</keyword>
<name>A0A9P5CQ36_CRYP1</name>
<dbReference type="OrthoDB" id="4739627at2759"/>
<gene>
    <name evidence="1" type="ORF">M406DRAFT_234875</name>
</gene>
<organism evidence="1 2">
    <name type="scientific">Cryphonectria parasitica (strain ATCC 38755 / EP155)</name>
    <dbReference type="NCBI Taxonomy" id="660469"/>
    <lineage>
        <taxon>Eukaryota</taxon>
        <taxon>Fungi</taxon>
        <taxon>Dikarya</taxon>
        <taxon>Ascomycota</taxon>
        <taxon>Pezizomycotina</taxon>
        <taxon>Sordariomycetes</taxon>
        <taxon>Sordariomycetidae</taxon>
        <taxon>Diaporthales</taxon>
        <taxon>Cryphonectriaceae</taxon>
        <taxon>Cryphonectria-Endothia species complex</taxon>
        <taxon>Cryphonectria</taxon>
    </lineage>
</organism>
<proteinExistence type="predicted"/>
<dbReference type="GeneID" id="63833132"/>